<sequence>MGLLQQHEGSSPSSAAASPCQQQPKDEAEECQHQRQAVYRVRLPRALLFKPVLSHTPEEAPPSAEKDFELSLEEAAASAVESWIDPDGSDFAAAAAEALEEEEAVRQGGTEDPAAVLPLLAYRVAALFAFFDAKSKDPLAVGTLGRTLSCLLRSLAFVLGRLLKGPLGRRRLKLSVAAAAENATVVATPPPDAAAEAPAAAQLPASHVLYQHHSFNLYAEFCLCMRGNPQSVEAPLPASGSFDILPLPAVAGVTFPLVVSAKKRWSLEKGAPKTSSSGASAERASLDAVDVREDEVVFLGEGLRFRILECIRILVRAASGRDGYMALVESVTRSEVPIHLKAVCLPGLLAATAKIRRKKDRFITQLCSIIMNKTLPVRAPHSATESLAKLLPSTAKRQVQQQQKDQQQQVQQQKDQQQEPGVKGSFPVLAVGSDVSLPLRLLILAHATQGLVVALDAGSGASNGLDKKTESFGQEELEQEREAQKKGSGEADPQTEQHADNPLVAMHAIQSVLFKALELSVPLLADPFMAPPTPEGSACVQIDRSRLHSMQREPWSGACQALAEFDSLVRQSGALLSRGEETLCYALQRLNICAAPAPQQGDMEMGGRLHAAAEEQDGCLSSLGIADVEDGPVEASFLKEKLKAEHFALRGGDMTVLYRCVAVPAGAVGGAKDPLLALTNLNVLAFVVQTQLINREETIAEGSERLSCVLNWLKLVLLQGHKNPNRGPNKAHGSNPFYAMGLLLLRSLKQPLLEALRRLASQADAEEVLTQSRGGPEGLRGPQCLLGRGAPSTADKVELLRPCGGAMRHSSAAAEQRMRLQLVCLVLQEMRSPWVGKDA</sequence>
<proteinExistence type="predicted"/>
<organism evidence="2 3">
    <name type="scientific">Cyclospora cayetanensis</name>
    <dbReference type="NCBI Taxonomy" id="88456"/>
    <lineage>
        <taxon>Eukaryota</taxon>
        <taxon>Sar</taxon>
        <taxon>Alveolata</taxon>
        <taxon>Apicomplexa</taxon>
        <taxon>Conoidasida</taxon>
        <taxon>Coccidia</taxon>
        <taxon>Eucoccidiorida</taxon>
        <taxon>Eimeriorina</taxon>
        <taxon>Eimeriidae</taxon>
        <taxon>Cyclospora</taxon>
    </lineage>
</organism>
<dbReference type="InParanoid" id="A0A1D3CXK2"/>
<feature type="compositionally biased region" description="Low complexity" evidence="1">
    <location>
        <begin position="10"/>
        <end position="23"/>
    </location>
</feature>
<evidence type="ECO:0000313" key="2">
    <source>
        <dbReference type="EMBL" id="OEH75937.1"/>
    </source>
</evidence>
<dbReference type="AlphaFoldDB" id="A0A1D3CXK2"/>
<comment type="caution">
    <text evidence="2">The sequence shown here is derived from an EMBL/GenBank/DDBJ whole genome shotgun (WGS) entry which is preliminary data.</text>
</comment>
<feature type="region of interest" description="Disordered" evidence="1">
    <location>
        <begin position="460"/>
        <end position="497"/>
    </location>
</feature>
<name>A0A1D3CXK2_9EIME</name>
<evidence type="ECO:0000313" key="3">
    <source>
        <dbReference type="Proteomes" id="UP000095192"/>
    </source>
</evidence>
<protein>
    <submittedName>
        <fullName evidence="2">Uncharacterized protein</fullName>
    </submittedName>
</protein>
<reference evidence="2 3" key="1">
    <citation type="journal article" date="2016" name="BMC Genomics">
        <title>Comparative genomics reveals Cyclospora cayetanensis possesses coccidia-like metabolism and invasion components but unique surface antigens.</title>
        <authorList>
            <person name="Liu S."/>
            <person name="Wang L."/>
            <person name="Zheng H."/>
            <person name="Xu Z."/>
            <person name="Roellig D.M."/>
            <person name="Li N."/>
            <person name="Frace M.A."/>
            <person name="Tang K."/>
            <person name="Arrowood M.J."/>
            <person name="Moss D.M."/>
            <person name="Zhang L."/>
            <person name="Feng Y."/>
            <person name="Xiao L."/>
        </authorList>
    </citation>
    <scope>NUCLEOTIDE SEQUENCE [LARGE SCALE GENOMIC DNA]</scope>
    <source>
        <strain evidence="2 3">CHN_HEN01</strain>
    </source>
</reference>
<dbReference type="Proteomes" id="UP000095192">
    <property type="component" value="Unassembled WGS sequence"/>
</dbReference>
<dbReference type="EMBL" id="JROU02001577">
    <property type="protein sequence ID" value="OEH75937.1"/>
    <property type="molecule type" value="Genomic_DNA"/>
</dbReference>
<gene>
    <name evidence="2" type="ORF">cyc_00160</name>
</gene>
<feature type="compositionally biased region" description="Basic and acidic residues" evidence="1">
    <location>
        <begin position="24"/>
        <end position="33"/>
    </location>
</feature>
<feature type="compositionally biased region" description="Low complexity" evidence="1">
    <location>
        <begin position="398"/>
        <end position="415"/>
    </location>
</feature>
<dbReference type="VEuPathDB" id="ToxoDB:cyc_00160"/>
<feature type="compositionally biased region" description="Basic and acidic residues" evidence="1">
    <location>
        <begin position="480"/>
        <end position="497"/>
    </location>
</feature>
<accession>A0A1D3CXK2</accession>
<keyword evidence="3" id="KW-1185">Reference proteome</keyword>
<evidence type="ECO:0000256" key="1">
    <source>
        <dbReference type="SAM" id="MobiDB-lite"/>
    </source>
</evidence>
<dbReference type="VEuPathDB" id="ToxoDB:LOC34617376"/>
<feature type="region of interest" description="Disordered" evidence="1">
    <location>
        <begin position="394"/>
        <end position="422"/>
    </location>
</feature>
<feature type="region of interest" description="Disordered" evidence="1">
    <location>
        <begin position="1"/>
        <end position="34"/>
    </location>
</feature>